<accession>A0ABR7Q2N6</accession>
<dbReference type="RefSeq" id="WP_187639646.1">
    <property type="nucleotide sequence ID" value="NZ_VZQQ01000165.1"/>
</dbReference>
<comment type="caution">
    <text evidence="1">The sequence shown here is derived from an EMBL/GenBank/DDBJ whole genome shotgun (WGS) entry which is preliminary data.</text>
</comment>
<reference evidence="1 2" key="1">
    <citation type="submission" date="2019-09" db="EMBL/GenBank/DDBJ databases">
        <title>Paraburkholderia podalyriae sp. nov., A South African Podalyria-associated rhizobium.</title>
        <authorList>
            <person name="Mavima L."/>
            <person name="Beukes C.W."/>
            <person name="Palmer M."/>
            <person name="De Meyer S.E."/>
            <person name="James E.K."/>
            <person name="Maluk M."/>
            <person name="Avontuur J.R."/>
            <person name="Chan W.Y."/>
            <person name="Venter S.N."/>
            <person name="Steenkamp E.T."/>
        </authorList>
    </citation>
    <scope>NUCLEOTIDE SEQUENCE [LARGE SCALE GENOMIC DNA]</scope>
    <source>
        <strain evidence="1 2">WC7.3b</strain>
    </source>
</reference>
<dbReference type="Proteomes" id="UP000736373">
    <property type="component" value="Unassembled WGS sequence"/>
</dbReference>
<keyword evidence="2" id="KW-1185">Reference proteome</keyword>
<proteinExistence type="predicted"/>
<protein>
    <submittedName>
        <fullName evidence="1">Uncharacterized protein</fullName>
    </submittedName>
</protein>
<evidence type="ECO:0000313" key="1">
    <source>
        <dbReference type="EMBL" id="MBC8752821.1"/>
    </source>
</evidence>
<gene>
    <name evidence="1" type="ORF">F6X42_42780</name>
</gene>
<evidence type="ECO:0000313" key="2">
    <source>
        <dbReference type="Proteomes" id="UP000736373"/>
    </source>
</evidence>
<sequence>MKKYSPTPIRIPVKLVEGRWEFLYGGEVPLRDGTVGELLISKSAISDKQFFDSLQQRTEHKILEPGTSLLVALTILPSLRLDADLLDCLVSPNKVALSLEYFDVMRSPHTAFVEVKVGGPTLLQERKAVYEKGGVWLAVQGMQPKGIVLLSNLEWVVAGSSAGVSPAKRTLDARGASKLA</sequence>
<dbReference type="EMBL" id="VZQQ01000165">
    <property type="protein sequence ID" value="MBC8752821.1"/>
    <property type="molecule type" value="Genomic_DNA"/>
</dbReference>
<organism evidence="1 2">
    <name type="scientific">Paraburkholderia podalyriae</name>
    <dbReference type="NCBI Taxonomy" id="1938811"/>
    <lineage>
        <taxon>Bacteria</taxon>
        <taxon>Pseudomonadati</taxon>
        <taxon>Pseudomonadota</taxon>
        <taxon>Betaproteobacteria</taxon>
        <taxon>Burkholderiales</taxon>
        <taxon>Burkholderiaceae</taxon>
        <taxon>Paraburkholderia</taxon>
    </lineage>
</organism>
<name>A0ABR7Q2N6_9BURK</name>